<comment type="caution">
    <text evidence="1">The sequence shown here is derived from an EMBL/GenBank/DDBJ whole genome shotgun (WGS) entry which is preliminary data.</text>
</comment>
<organism evidence="1 2">
    <name type="scientific">Thalassospira xianhensis MCCC 1A02616</name>
    <dbReference type="NCBI Taxonomy" id="1177929"/>
    <lineage>
        <taxon>Bacteria</taxon>
        <taxon>Pseudomonadati</taxon>
        <taxon>Pseudomonadota</taxon>
        <taxon>Alphaproteobacteria</taxon>
        <taxon>Rhodospirillales</taxon>
        <taxon>Thalassospiraceae</taxon>
        <taxon>Thalassospira</taxon>
    </lineage>
</organism>
<gene>
    <name evidence="1" type="ORF">TH5_02970</name>
</gene>
<accession>A0A367UGC8</accession>
<protein>
    <submittedName>
        <fullName evidence="1">Uncharacterized protein</fullName>
    </submittedName>
</protein>
<proteinExistence type="predicted"/>
<dbReference type="EMBL" id="JPWA01000002">
    <property type="protein sequence ID" value="RCK07366.1"/>
    <property type="molecule type" value="Genomic_DNA"/>
</dbReference>
<evidence type="ECO:0000313" key="1">
    <source>
        <dbReference type="EMBL" id="RCK07366.1"/>
    </source>
</evidence>
<evidence type="ECO:0000313" key="2">
    <source>
        <dbReference type="Proteomes" id="UP000252419"/>
    </source>
</evidence>
<keyword evidence="2" id="KW-1185">Reference proteome</keyword>
<dbReference type="RefSeq" id="WP_147250043.1">
    <property type="nucleotide sequence ID" value="NZ_JPWA01000002.1"/>
</dbReference>
<dbReference type="AlphaFoldDB" id="A0A367UGC8"/>
<sequence length="457" mass="52885">MGKSFPFNTEMISEWIWKIEKDLRLLEKEDDGVYYWRLIRFPLWLALHEKSGLMSELHPRRSLTNRFQILLRLPKAITKYNPFFVRRQIKSIILPHSRLIDGVEIHSYPVMKNLKSREYLLLYQGWYGEQLAESKNLIFPLILDAIKRRSLHQRIRLNSDTQSLMAEAEIALLETFGFRVDLCKLAINHIGIFQRSRRIYHRLFRCLQAQELYVVVGYTTAHMAAIDAAHACGMRTAEIQHGSYTVYQPAYGFPNYLKDVPYSPKYFLSLGDFWVRSASLPRNTKPKVIGADVLHRYIQNYLNKTKIPKSILFISQGTVALKLCQIAIECAKMVPCYSITYRLHPREALEKYKSLFPADTLPENFRFSCDEVSTLAMLSEAEIVAGVYSTSLYEGMLLGCRTLLLNLPGIEHMKAVLERGDALMVDDAESFCAHLKNAPKCQSPYDYYAVPKEISWD</sequence>
<name>A0A367UGC8_9PROT</name>
<reference evidence="1 2" key="1">
    <citation type="submission" date="2014-07" db="EMBL/GenBank/DDBJ databases">
        <title>Draft genome sequence of Thalassospira xianhensis P-4 (MCCC 1A02616).</title>
        <authorList>
            <person name="Lai Q."/>
            <person name="Shao Z."/>
        </authorList>
    </citation>
    <scope>NUCLEOTIDE SEQUENCE [LARGE SCALE GENOMIC DNA]</scope>
    <source>
        <strain evidence="1 2">MCCC 1A02616</strain>
    </source>
</reference>
<dbReference type="Proteomes" id="UP000252419">
    <property type="component" value="Unassembled WGS sequence"/>
</dbReference>
<dbReference type="SUPFAM" id="SSF53756">
    <property type="entry name" value="UDP-Glycosyltransferase/glycogen phosphorylase"/>
    <property type="match status" value="1"/>
</dbReference>